<keyword evidence="2 5" id="KW-0812">Transmembrane</keyword>
<organism evidence="6 7">
    <name type="scientific">Luteimonas soli</name>
    <dbReference type="NCBI Taxonomy" id="1648966"/>
    <lineage>
        <taxon>Bacteria</taxon>
        <taxon>Pseudomonadati</taxon>
        <taxon>Pseudomonadota</taxon>
        <taxon>Gammaproteobacteria</taxon>
        <taxon>Lysobacterales</taxon>
        <taxon>Lysobacteraceae</taxon>
        <taxon>Luteimonas</taxon>
    </lineage>
</organism>
<dbReference type="Pfam" id="PF04610">
    <property type="entry name" value="TrbL"/>
    <property type="match status" value="1"/>
</dbReference>
<feature type="transmembrane region" description="Helical" evidence="5">
    <location>
        <begin position="195"/>
        <end position="218"/>
    </location>
</feature>
<dbReference type="Proteomes" id="UP001595705">
    <property type="component" value="Unassembled WGS sequence"/>
</dbReference>
<feature type="transmembrane region" description="Helical" evidence="5">
    <location>
        <begin position="40"/>
        <end position="59"/>
    </location>
</feature>
<protein>
    <submittedName>
        <fullName evidence="6">Type IV secretion system protein</fullName>
    </submittedName>
</protein>
<comment type="subcellular location">
    <subcellularLocation>
        <location evidence="1">Membrane</location>
        <topology evidence="1">Multi-pass membrane protein</topology>
    </subcellularLocation>
</comment>
<reference evidence="7" key="1">
    <citation type="journal article" date="2019" name="Int. J. Syst. Evol. Microbiol.">
        <title>The Global Catalogue of Microorganisms (GCM) 10K type strain sequencing project: providing services to taxonomists for standard genome sequencing and annotation.</title>
        <authorList>
            <consortium name="The Broad Institute Genomics Platform"/>
            <consortium name="The Broad Institute Genome Sequencing Center for Infectious Disease"/>
            <person name="Wu L."/>
            <person name="Ma J."/>
        </authorList>
    </citation>
    <scope>NUCLEOTIDE SEQUENCE [LARGE SCALE GENOMIC DNA]</scope>
    <source>
        <strain evidence="7">KCTC 42441</strain>
    </source>
</reference>
<dbReference type="EMBL" id="JBHRYA010000002">
    <property type="protein sequence ID" value="MFC3715150.1"/>
    <property type="molecule type" value="Genomic_DNA"/>
</dbReference>
<keyword evidence="3 5" id="KW-1133">Transmembrane helix</keyword>
<evidence type="ECO:0000256" key="2">
    <source>
        <dbReference type="ARBA" id="ARBA00022692"/>
    </source>
</evidence>
<gene>
    <name evidence="6" type="ORF">ACFONC_03170</name>
</gene>
<sequence>MQFALFAQAAPSNDTRIVRFLFDNIGGAVTSFANDGAASLIGFIGPVAVSLLTIYVLLWGVAMASGQISEPFTDGMKRIIRMCIIVGFALTAGIYQSTVVDLFQQAPAQMANAMTSGTEFAADYESTNDLAEMLDNSLAEGFKIAGDAYKKGEEEHSKSMMGISATGLVYQFLALLLCIISLIIVAVAAGVIFVAYLALAILLAIGPLFIMMAIFPGLQRWFETWLGQTVNFALLFVMEALAAALLFKMLTAYLQSLSGYDAPIYEVLMICLKAVGLTIACIAVLVQMTGIAGALAGGASIQAANIAGKLAGAGFAAAAAGRTGIMSGMAFRAGAKGQHFDRHKTDSERLGGAVRTGMEMARRRFTGSNTAAKG</sequence>
<evidence type="ECO:0000256" key="5">
    <source>
        <dbReference type="SAM" id="Phobius"/>
    </source>
</evidence>
<feature type="transmembrane region" description="Helical" evidence="5">
    <location>
        <begin position="267"/>
        <end position="286"/>
    </location>
</feature>
<feature type="transmembrane region" description="Helical" evidence="5">
    <location>
        <begin position="230"/>
        <end position="247"/>
    </location>
</feature>
<comment type="caution">
    <text evidence="6">The sequence shown here is derived from an EMBL/GenBank/DDBJ whole genome shotgun (WGS) entry which is preliminary data.</text>
</comment>
<feature type="transmembrane region" description="Helical" evidence="5">
    <location>
        <begin position="79"/>
        <end position="103"/>
    </location>
</feature>
<keyword evidence="4 5" id="KW-0472">Membrane</keyword>
<dbReference type="InterPro" id="IPR007688">
    <property type="entry name" value="Conjugal_tfr_TrbL/VirB6"/>
</dbReference>
<accession>A0ABV7XG74</accession>
<proteinExistence type="predicted"/>
<evidence type="ECO:0000256" key="3">
    <source>
        <dbReference type="ARBA" id="ARBA00022989"/>
    </source>
</evidence>
<evidence type="ECO:0000313" key="6">
    <source>
        <dbReference type="EMBL" id="MFC3715150.1"/>
    </source>
</evidence>
<feature type="transmembrane region" description="Helical" evidence="5">
    <location>
        <begin position="168"/>
        <end position="189"/>
    </location>
</feature>
<name>A0ABV7XG74_9GAMM</name>
<dbReference type="RefSeq" id="WP_386742251.1">
    <property type="nucleotide sequence ID" value="NZ_JBHRYA010000002.1"/>
</dbReference>
<evidence type="ECO:0000313" key="7">
    <source>
        <dbReference type="Proteomes" id="UP001595705"/>
    </source>
</evidence>
<evidence type="ECO:0000256" key="1">
    <source>
        <dbReference type="ARBA" id="ARBA00004141"/>
    </source>
</evidence>
<keyword evidence="7" id="KW-1185">Reference proteome</keyword>
<evidence type="ECO:0000256" key="4">
    <source>
        <dbReference type="ARBA" id="ARBA00023136"/>
    </source>
</evidence>